<gene>
    <name evidence="1" type="ORF">DVA86_27955</name>
</gene>
<accession>A0A345XW73</accession>
<organism evidence="1 2">
    <name type="scientific">Streptomyces armeniacus</name>
    <dbReference type="NCBI Taxonomy" id="83291"/>
    <lineage>
        <taxon>Bacteria</taxon>
        <taxon>Bacillati</taxon>
        <taxon>Actinomycetota</taxon>
        <taxon>Actinomycetes</taxon>
        <taxon>Kitasatosporales</taxon>
        <taxon>Streptomycetaceae</taxon>
        <taxon>Streptomyces</taxon>
    </lineage>
</organism>
<sequence>MNISVSIALLLGVALLVALKMRSLTAGGAILAVLFGFYLASTDAAPAVHDLVNNFATAVEDAGN</sequence>
<dbReference type="KEGG" id="sarm:DVA86_27955"/>
<name>A0A345XW73_9ACTN</name>
<evidence type="ECO:0000313" key="1">
    <source>
        <dbReference type="EMBL" id="AXK35889.1"/>
    </source>
</evidence>
<reference evidence="1 2" key="1">
    <citation type="submission" date="2018-07" db="EMBL/GenBank/DDBJ databases">
        <title>Draft genome of the type strain Streptomyces armeniacus ATCC 15676.</title>
        <authorList>
            <person name="Labana P."/>
            <person name="Gosse J.T."/>
            <person name="Boddy C.N."/>
        </authorList>
    </citation>
    <scope>NUCLEOTIDE SEQUENCE [LARGE SCALE GENOMIC DNA]</scope>
    <source>
        <strain evidence="1 2">ATCC 15676</strain>
    </source>
</reference>
<evidence type="ECO:0000313" key="2">
    <source>
        <dbReference type="Proteomes" id="UP000254425"/>
    </source>
</evidence>
<dbReference type="EMBL" id="CP031320">
    <property type="protein sequence ID" value="AXK35889.1"/>
    <property type="molecule type" value="Genomic_DNA"/>
</dbReference>
<dbReference type="RefSeq" id="WP_208882409.1">
    <property type="nucleotide sequence ID" value="NZ_CP031320.1"/>
</dbReference>
<proteinExistence type="predicted"/>
<dbReference type="AlphaFoldDB" id="A0A345XW73"/>
<evidence type="ECO:0008006" key="3">
    <source>
        <dbReference type="Google" id="ProtNLM"/>
    </source>
</evidence>
<dbReference type="Proteomes" id="UP000254425">
    <property type="component" value="Chromosome"/>
</dbReference>
<keyword evidence="2" id="KW-1185">Reference proteome</keyword>
<protein>
    <recommendedName>
        <fullName evidence="3">DUF2304 family protein</fullName>
    </recommendedName>
</protein>